<dbReference type="AlphaFoldDB" id="A0A450XGN2"/>
<dbReference type="Gene3D" id="1.25.40.10">
    <property type="entry name" value="Tetratricopeptide repeat domain"/>
    <property type="match status" value="1"/>
</dbReference>
<dbReference type="EMBL" id="CAADFO010000037">
    <property type="protein sequence ID" value="VFK28461.1"/>
    <property type="molecule type" value="Genomic_DNA"/>
</dbReference>
<dbReference type="InterPro" id="IPR056203">
    <property type="entry name" value="Cds6_C"/>
</dbReference>
<dbReference type="Pfam" id="PF24125">
    <property type="entry name" value="Cds6_C"/>
    <property type="match status" value="1"/>
</dbReference>
<name>A0A450XGN2_9GAMM</name>
<proteinExistence type="predicted"/>
<sequence>MTMSLFRKLVIGFFVLTSMGVGVQAIGSVDELQNIRTLANAKEYQEAMKALDAYLKRHPGDAQGRFLKGILFSDQKQFDDAINVFVSLTEDYPELPEPYNNLAVLYAGRGKYLKARDALLVAIKTHPSYATAHENLGDIYAMMATEAYKKALALDEENRSAKSKLDMIRELFSAPVINKTKPPTGRDPITMAGVESYTDESGAGSSSIDRVSLPAETPAADIKDHVLPTLQQWAGAWSDKDVEGYIAFYAPTFLPSGGRSLSSWKKLRRKRLSKPASISVEIIEPRVVMLEKNKARVRFTQKYRSDTYRDTVTKAIEMVHMDGNWRFVREEVID</sequence>
<reference evidence="2" key="1">
    <citation type="submission" date="2019-02" db="EMBL/GenBank/DDBJ databases">
        <authorList>
            <person name="Gruber-Vodicka R. H."/>
            <person name="Seah K. B. B."/>
        </authorList>
    </citation>
    <scope>NUCLEOTIDE SEQUENCE</scope>
    <source>
        <strain evidence="2">BECK_BZ197</strain>
    </source>
</reference>
<dbReference type="SUPFAM" id="SSF54427">
    <property type="entry name" value="NTF2-like"/>
    <property type="match status" value="1"/>
</dbReference>
<dbReference type="InterPro" id="IPR019734">
    <property type="entry name" value="TPR_rpt"/>
</dbReference>
<evidence type="ECO:0000313" key="2">
    <source>
        <dbReference type="EMBL" id="VFK28461.1"/>
    </source>
</evidence>
<dbReference type="SMART" id="SM00028">
    <property type="entry name" value="TPR"/>
    <property type="match status" value="3"/>
</dbReference>
<dbReference type="InterPro" id="IPR032710">
    <property type="entry name" value="NTF2-like_dom_sf"/>
</dbReference>
<dbReference type="Pfam" id="PF13432">
    <property type="entry name" value="TPR_16"/>
    <property type="match status" value="2"/>
</dbReference>
<accession>A0A450XGN2</accession>
<dbReference type="Gene3D" id="3.10.450.50">
    <property type="match status" value="1"/>
</dbReference>
<organism evidence="2">
    <name type="scientific">Candidatus Kentrum sp. MB</name>
    <dbReference type="NCBI Taxonomy" id="2138164"/>
    <lineage>
        <taxon>Bacteria</taxon>
        <taxon>Pseudomonadati</taxon>
        <taxon>Pseudomonadota</taxon>
        <taxon>Gammaproteobacteria</taxon>
        <taxon>Candidatus Kentrum</taxon>
    </lineage>
</organism>
<gene>
    <name evidence="2" type="ORF">BECKMB1821G_GA0114241_103717</name>
</gene>
<feature type="domain" description="Cds6 C-terminal" evidence="1">
    <location>
        <begin position="226"/>
        <end position="331"/>
    </location>
</feature>
<evidence type="ECO:0000259" key="1">
    <source>
        <dbReference type="Pfam" id="PF24125"/>
    </source>
</evidence>
<protein>
    <submittedName>
        <fullName evidence="2">Tetratricopeptide repeat-containing protein</fullName>
    </submittedName>
</protein>
<dbReference type="SUPFAM" id="SSF48452">
    <property type="entry name" value="TPR-like"/>
    <property type="match status" value="1"/>
</dbReference>
<dbReference type="InterPro" id="IPR011990">
    <property type="entry name" value="TPR-like_helical_dom_sf"/>
</dbReference>